<reference evidence="1 2" key="1">
    <citation type="journal article" date="2018" name="Sci. Rep.">
        <title>A novel species of the marine cyanobacterium Acaryochloris with a unique pigment content and lifestyle.</title>
        <authorList>
            <person name="Partensky F."/>
            <person name="Six C."/>
            <person name="Ratin M."/>
            <person name="Garczarek L."/>
            <person name="Vaulot D."/>
            <person name="Probert I."/>
            <person name="Calteau A."/>
            <person name="Gourvil P."/>
            <person name="Marie D."/>
            <person name="Grebert T."/>
            <person name="Bouchier C."/>
            <person name="Le Panse S."/>
            <person name="Gachenot M."/>
            <person name="Rodriguez F."/>
            <person name="Garrido J.L."/>
        </authorList>
    </citation>
    <scope>NUCLEOTIDE SEQUENCE [LARGE SCALE GENOMIC DNA]</scope>
    <source>
        <strain evidence="1 2">RCC1774</strain>
    </source>
</reference>
<dbReference type="EMBL" id="PQWO01000022">
    <property type="protein sequence ID" value="PZD71075.1"/>
    <property type="molecule type" value="Genomic_DNA"/>
</dbReference>
<name>A0A2W1JHM6_9CYAN</name>
<comment type="caution">
    <text evidence="1">The sequence shown here is derived from an EMBL/GenBank/DDBJ whole genome shotgun (WGS) entry which is preliminary data.</text>
</comment>
<proteinExistence type="predicted"/>
<gene>
    <name evidence="1" type="ORF">C1752_08278</name>
</gene>
<dbReference type="AlphaFoldDB" id="A0A2W1JHM6"/>
<dbReference type="RefSeq" id="WP_110988400.1">
    <property type="nucleotide sequence ID" value="NZ_CAWNWM010000022.1"/>
</dbReference>
<dbReference type="Proteomes" id="UP000248857">
    <property type="component" value="Unassembled WGS sequence"/>
</dbReference>
<sequence length="362" mass="41610">MASPLVVYFNTTWDYTAHQPLQELIDTGIATSIYEYDPAFKGQQLYFCYRCGYPCYRNPTEGVSVNPNKRPFFAHYSIPNHPPCKLRTSQGEGQSYSSEVIKGKAVEDQCLTIIDSWCSLPEEQELAENESSQYSGTVEDEFGPPACKPIVRYLGLQELTERRIYSVQYIAWHLHLFIDRDIQLPECLHSNLFQDAFIHASAVFSLETGTPGLYWGRVRSLMWIGEFLYIAFGYDTHCFYLAISKENVKARGWSVDYLQGRYIVAAGQLAESLLLQDREEQFYSSRVCRVVEAQEWGASGIVSRKEERFLPSIDVEWVDPAIFPNKTPITNEDVARSREKRLKTFDVMIKLVEKIFKPPSSF</sequence>
<dbReference type="OrthoDB" id="6398615at2"/>
<evidence type="ECO:0000313" key="2">
    <source>
        <dbReference type="Proteomes" id="UP000248857"/>
    </source>
</evidence>
<evidence type="ECO:0000313" key="1">
    <source>
        <dbReference type="EMBL" id="PZD71075.1"/>
    </source>
</evidence>
<protein>
    <submittedName>
        <fullName evidence="1">Uncharacterized protein</fullName>
    </submittedName>
</protein>
<organism evidence="1 2">
    <name type="scientific">Acaryochloris thomasi RCC1774</name>
    <dbReference type="NCBI Taxonomy" id="1764569"/>
    <lineage>
        <taxon>Bacteria</taxon>
        <taxon>Bacillati</taxon>
        <taxon>Cyanobacteriota</taxon>
        <taxon>Cyanophyceae</taxon>
        <taxon>Acaryochloridales</taxon>
        <taxon>Acaryochloridaceae</taxon>
        <taxon>Acaryochloris</taxon>
        <taxon>Acaryochloris thomasi</taxon>
    </lineage>
</organism>
<keyword evidence="2" id="KW-1185">Reference proteome</keyword>
<accession>A0A2W1JHM6</accession>